<dbReference type="PANTHER" id="PTHR11453">
    <property type="entry name" value="ANION EXCHANGE PROTEIN"/>
    <property type="match status" value="1"/>
</dbReference>
<accession>A0AAD2EE73</accession>
<dbReference type="GO" id="GO:0005886">
    <property type="term" value="C:plasma membrane"/>
    <property type="evidence" value="ECO:0007669"/>
    <property type="project" value="TreeGrafter"/>
</dbReference>
<dbReference type="AlphaFoldDB" id="A0AAD2EE73"/>
<protein>
    <submittedName>
        <fullName evidence="1">Uncharacterized protein</fullName>
    </submittedName>
</protein>
<dbReference type="PANTHER" id="PTHR11453:SF40">
    <property type="entry name" value="BORON TRANSPORTER 4-RELATED"/>
    <property type="match status" value="1"/>
</dbReference>
<dbReference type="EMBL" id="OU503056">
    <property type="protein sequence ID" value="CAI9784811.1"/>
    <property type="molecule type" value="Genomic_DNA"/>
</dbReference>
<evidence type="ECO:0000313" key="1">
    <source>
        <dbReference type="EMBL" id="CAI9784811.1"/>
    </source>
</evidence>
<dbReference type="Proteomes" id="UP000834106">
    <property type="component" value="Chromosome 21"/>
</dbReference>
<keyword evidence="2" id="KW-1185">Reference proteome</keyword>
<sequence length="144" mass="16076">MAICGVIHSVFGGKPMLILGVAEPTIIMYTYLYSFAKKGMGNELYLAWAGWYRFLSANFNALLAAPAMDDIENATASSRPNVQFEEYCRTRHRSKHKLVGRTVADGQLELADVEYLNANQEEIHWAGGPRLLLQLPQNGFRLGP</sequence>
<proteinExistence type="predicted"/>
<gene>
    <name evidence="1" type="ORF">FPE_LOCUS32241</name>
</gene>
<organism evidence="1 2">
    <name type="scientific">Fraxinus pennsylvanica</name>
    <dbReference type="NCBI Taxonomy" id="56036"/>
    <lineage>
        <taxon>Eukaryota</taxon>
        <taxon>Viridiplantae</taxon>
        <taxon>Streptophyta</taxon>
        <taxon>Embryophyta</taxon>
        <taxon>Tracheophyta</taxon>
        <taxon>Spermatophyta</taxon>
        <taxon>Magnoliopsida</taxon>
        <taxon>eudicotyledons</taxon>
        <taxon>Gunneridae</taxon>
        <taxon>Pentapetalae</taxon>
        <taxon>asterids</taxon>
        <taxon>lamiids</taxon>
        <taxon>Lamiales</taxon>
        <taxon>Oleaceae</taxon>
        <taxon>Oleeae</taxon>
        <taxon>Fraxinus</taxon>
    </lineage>
</organism>
<name>A0AAD2EE73_9LAMI</name>
<dbReference type="GO" id="GO:0005452">
    <property type="term" value="F:solute:inorganic anion antiporter activity"/>
    <property type="evidence" value="ECO:0007669"/>
    <property type="project" value="InterPro"/>
</dbReference>
<evidence type="ECO:0000313" key="2">
    <source>
        <dbReference type="Proteomes" id="UP000834106"/>
    </source>
</evidence>
<dbReference type="InterPro" id="IPR003020">
    <property type="entry name" value="HCO3_transpt_euk"/>
</dbReference>
<dbReference type="GO" id="GO:0050801">
    <property type="term" value="P:monoatomic ion homeostasis"/>
    <property type="evidence" value="ECO:0007669"/>
    <property type="project" value="TreeGrafter"/>
</dbReference>
<dbReference type="GO" id="GO:0006820">
    <property type="term" value="P:monoatomic anion transport"/>
    <property type="evidence" value="ECO:0007669"/>
    <property type="project" value="InterPro"/>
</dbReference>
<reference evidence="1" key="1">
    <citation type="submission" date="2023-05" db="EMBL/GenBank/DDBJ databases">
        <authorList>
            <person name="Huff M."/>
        </authorList>
    </citation>
    <scope>NUCLEOTIDE SEQUENCE</scope>
</reference>